<evidence type="ECO:0000313" key="12">
    <source>
        <dbReference type="Proteomes" id="UP001597417"/>
    </source>
</evidence>
<dbReference type="RefSeq" id="WP_378268970.1">
    <property type="nucleotide sequence ID" value="NZ_JBHUKR010000020.1"/>
</dbReference>
<reference evidence="12" key="1">
    <citation type="journal article" date="2019" name="Int. J. Syst. Evol. Microbiol.">
        <title>The Global Catalogue of Microorganisms (GCM) 10K type strain sequencing project: providing services to taxonomists for standard genome sequencing and annotation.</title>
        <authorList>
            <consortium name="The Broad Institute Genomics Platform"/>
            <consortium name="The Broad Institute Genome Sequencing Center for Infectious Disease"/>
            <person name="Wu L."/>
            <person name="Ma J."/>
        </authorList>
    </citation>
    <scope>NUCLEOTIDE SEQUENCE [LARGE SCALE GENOMIC DNA]</scope>
    <source>
        <strain evidence="12">CGMCC 4.7645</strain>
    </source>
</reference>
<name>A0ABW5G1J1_9PSEU</name>
<organism evidence="11 12">
    <name type="scientific">Amycolatopsis pigmentata</name>
    <dbReference type="NCBI Taxonomy" id="450801"/>
    <lineage>
        <taxon>Bacteria</taxon>
        <taxon>Bacillati</taxon>
        <taxon>Actinomycetota</taxon>
        <taxon>Actinomycetes</taxon>
        <taxon>Pseudonocardiales</taxon>
        <taxon>Pseudonocardiaceae</taxon>
        <taxon>Amycolatopsis</taxon>
    </lineage>
</organism>
<feature type="domain" description="Lycopene cyclase" evidence="10">
    <location>
        <begin position="14"/>
        <end position="98"/>
    </location>
</feature>
<evidence type="ECO:0000259" key="10">
    <source>
        <dbReference type="Pfam" id="PF18916"/>
    </source>
</evidence>
<accession>A0ABW5G1J1</accession>
<keyword evidence="7" id="KW-0413">Isomerase</keyword>
<comment type="caution">
    <text evidence="11">The sequence shown here is derived from an EMBL/GenBank/DDBJ whole genome shotgun (WGS) entry which is preliminary data.</text>
</comment>
<comment type="subcellular location">
    <subcellularLocation>
        <location evidence="1">Membrane</location>
        <topology evidence="1">Multi-pass membrane protein</topology>
    </subcellularLocation>
</comment>
<evidence type="ECO:0000256" key="2">
    <source>
        <dbReference type="ARBA" id="ARBA00004829"/>
    </source>
</evidence>
<evidence type="ECO:0000256" key="3">
    <source>
        <dbReference type="ARBA" id="ARBA00022692"/>
    </source>
</evidence>
<keyword evidence="12" id="KW-1185">Reference proteome</keyword>
<dbReference type="Proteomes" id="UP001597417">
    <property type="component" value="Unassembled WGS sequence"/>
</dbReference>
<comment type="pathway">
    <text evidence="2">Carotenoid biosynthesis.</text>
</comment>
<proteinExistence type="predicted"/>
<keyword evidence="6 9" id="KW-0472">Membrane</keyword>
<keyword evidence="5 9" id="KW-1133">Transmembrane helix</keyword>
<dbReference type="EMBL" id="JBHUKR010000020">
    <property type="protein sequence ID" value="MFD2420754.1"/>
    <property type="molecule type" value="Genomic_DNA"/>
</dbReference>
<evidence type="ECO:0000313" key="11">
    <source>
        <dbReference type="EMBL" id="MFD2420754.1"/>
    </source>
</evidence>
<evidence type="ECO:0000256" key="7">
    <source>
        <dbReference type="ARBA" id="ARBA00023235"/>
    </source>
</evidence>
<evidence type="ECO:0000256" key="5">
    <source>
        <dbReference type="ARBA" id="ARBA00022989"/>
    </source>
</evidence>
<dbReference type="Pfam" id="PF18916">
    <property type="entry name" value="Lycopene_cyc"/>
    <property type="match status" value="1"/>
</dbReference>
<evidence type="ECO:0000256" key="9">
    <source>
        <dbReference type="SAM" id="Phobius"/>
    </source>
</evidence>
<evidence type="ECO:0000256" key="6">
    <source>
        <dbReference type="ARBA" id="ARBA00023136"/>
    </source>
</evidence>
<feature type="transmembrane region" description="Helical" evidence="9">
    <location>
        <begin position="81"/>
        <end position="98"/>
    </location>
</feature>
<dbReference type="NCBIfam" id="TIGR03462">
    <property type="entry name" value="CarR_dom_SF"/>
    <property type="match status" value="1"/>
</dbReference>
<evidence type="ECO:0000256" key="1">
    <source>
        <dbReference type="ARBA" id="ARBA00004141"/>
    </source>
</evidence>
<feature type="region of interest" description="Disordered" evidence="8">
    <location>
        <begin position="106"/>
        <end position="129"/>
    </location>
</feature>
<protein>
    <submittedName>
        <fullName evidence="11">Lycopene cyclase domain-containing protein</fullName>
    </submittedName>
</protein>
<dbReference type="InterPro" id="IPR017825">
    <property type="entry name" value="Lycopene_cyclase_dom"/>
</dbReference>
<keyword evidence="4" id="KW-0125">Carotenoid biosynthesis</keyword>
<evidence type="ECO:0000256" key="8">
    <source>
        <dbReference type="SAM" id="MobiDB-lite"/>
    </source>
</evidence>
<keyword evidence="3 9" id="KW-0812">Transmembrane</keyword>
<feature type="transmembrane region" description="Helical" evidence="9">
    <location>
        <begin position="35"/>
        <end position="53"/>
    </location>
</feature>
<gene>
    <name evidence="11" type="ORF">ACFSXZ_30935</name>
</gene>
<feature type="transmembrane region" description="Helical" evidence="9">
    <location>
        <begin position="6"/>
        <end position="23"/>
    </location>
</feature>
<evidence type="ECO:0000256" key="4">
    <source>
        <dbReference type="ARBA" id="ARBA00022746"/>
    </source>
</evidence>
<sequence>MPGEYTIAALAVPAAVVLLELALLRTGLFARGRYWAALAIVLAFQVPVDGWLTKSAAPIVSYSASATSGLRAPWNIPVEDFGFGFALVTLTLLLWEFFRERAVGADGPGQPAPVPGGPAARRLRHRGTH</sequence>